<evidence type="ECO:0000313" key="3">
    <source>
        <dbReference type="Proteomes" id="UP000005387"/>
    </source>
</evidence>
<dbReference type="InterPro" id="IPR002711">
    <property type="entry name" value="HNH"/>
</dbReference>
<dbReference type="CDD" id="cd00085">
    <property type="entry name" value="HNHc"/>
    <property type="match status" value="1"/>
</dbReference>
<organism evidence="2 3">
    <name type="scientific">Paenibacillus curdlanolyticus YK9</name>
    <dbReference type="NCBI Taxonomy" id="717606"/>
    <lineage>
        <taxon>Bacteria</taxon>
        <taxon>Bacillati</taxon>
        <taxon>Bacillota</taxon>
        <taxon>Bacilli</taxon>
        <taxon>Bacillales</taxon>
        <taxon>Paenibacillaceae</taxon>
        <taxon>Paenibacillus</taxon>
    </lineage>
</organism>
<feature type="domain" description="HNH" evidence="1">
    <location>
        <begin position="216"/>
        <end position="254"/>
    </location>
</feature>
<proteinExistence type="predicted"/>
<dbReference type="AlphaFoldDB" id="E0ID74"/>
<evidence type="ECO:0000259" key="1">
    <source>
        <dbReference type="Pfam" id="PF01844"/>
    </source>
</evidence>
<dbReference type="Pfam" id="PF01844">
    <property type="entry name" value="HNH"/>
    <property type="match status" value="1"/>
</dbReference>
<dbReference type="Proteomes" id="UP000005387">
    <property type="component" value="Unassembled WGS sequence"/>
</dbReference>
<dbReference type="GO" id="GO:0004519">
    <property type="term" value="F:endonuclease activity"/>
    <property type="evidence" value="ECO:0007669"/>
    <property type="project" value="InterPro"/>
</dbReference>
<dbReference type="EMBL" id="AEDD01000010">
    <property type="protein sequence ID" value="EFM09529.1"/>
    <property type="molecule type" value="Genomic_DNA"/>
</dbReference>
<dbReference type="InterPro" id="IPR003615">
    <property type="entry name" value="HNH_nuc"/>
</dbReference>
<dbReference type="GO" id="GO:0003676">
    <property type="term" value="F:nucleic acid binding"/>
    <property type="evidence" value="ECO:0007669"/>
    <property type="project" value="InterPro"/>
</dbReference>
<gene>
    <name evidence="2" type="ORF">PaecuDRAFT_3576</name>
</gene>
<keyword evidence="3" id="KW-1185">Reference proteome</keyword>
<name>E0ID74_9BACL</name>
<reference evidence="2 3" key="1">
    <citation type="submission" date="2010-07" db="EMBL/GenBank/DDBJ databases">
        <title>The draft genome of Paenibacillus curdlanolyticus YK9.</title>
        <authorList>
            <consortium name="US DOE Joint Genome Institute (JGI-PGF)"/>
            <person name="Lucas S."/>
            <person name="Copeland A."/>
            <person name="Lapidus A."/>
            <person name="Cheng J.-F."/>
            <person name="Bruce D."/>
            <person name="Goodwin L."/>
            <person name="Pitluck S."/>
            <person name="Land M.L."/>
            <person name="Hauser L."/>
            <person name="Chang Y.-J."/>
            <person name="Jeffries C."/>
            <person name="Anderson I.J."/>
            <person name="Johnson E."/>
            <person name="Loganathan U."/>
            <person name="Mulhopadhyay B."/>
            <person name="Kyrpides N."/>
            <person name="Woyke T.J."/>
        </authorList>
    </citation>
    <scope>NUCLEOTIDE SEQUENCE [LARGE SCALE GENOMIC DNA]</scope>
    <source>
        <strain evidence="2 3">YK9</strain>
    </source>
</reference>
<dbReference type="OrthoDB" id="9779761at2"/>
<accession>E0ID74</accession>
<dbReference type="GO" id="GO:0008270">
    <property type="term" value="F:zinc ion binding"/>
    <property type="evidence" value="ECO:0007669"/>
    <property type="project" value="InterPro"/>
</dbReference>
<dbReference type="RefSeq" id="WP_006039564.1">
    <property type="nucleotide sequence ID" value="NZ_AEDD01000010.1"/>
</dbReference>
<protein>
    <recommendedName>
        <fullName evidence="1">HNH domain-containing protein</fullName>
    </recommendedName>
</protein>
<sequence>MPIFSSSLRKHFQAEIGAYSTVTRREATGDKSVTVDANEKSVIHSVYPSDTFARKGGVASNSSNATHRPFILHTETGMTKQVELSVVYPKRKGEELRLYFSKKEGFEAEENDIWFIFVREGEEIPHVGTMSSQRWGVLMDPPNTKTVEFLASQALDDEDDVYQKEVGAAAVELPTETTVLRYPRKASVALEALEKARYCCEVDPTHKTFIGVSGKPFMECHHLIPISLQGRFSVSLDICENIVSLCPTCHRLLHYSSEPSKLEVLGRLWDSRRDGLEKRGVLLERENFLQIYAPAVRS</sequence>
<dbReference type="eggNOG" id="COG3183">
    <property type="taxonomic scope" value="Bacteria"/>
</dbReference>
<evidence type="ECO:0000313" key="2">
    <source>
        <dbReference type="EMBL" id="EFM09529.1"/>
    </source>
</evidence>